<feature type="transmembrane region" description="Helical" evidence="1">
    <location>
        <begin position="57"/>
        <end position="77"/>
    </location>
</feature>
<organism evidence="3 4">
    <name type="scientific">Paenirhodobacter hankyongi</name>
    <dbReference type="NCBI Taxonomy" id="2294033"/>
    <lineage>
        <taxon>Bacteria</taxon>
        <taxon>Pseudomonadati</taxon>
        <taxon>Pseudomonadota</taxon>
        <taxon>Alphaproteobacteria</taxon>
        <taxon>Rhodobacterales</taxon>
        <taxon>Rhodobacter group</taxon>
        <taxon>Paenirhodobacter</taxon>
    </lineage>
</organism>
<evidence type="ECO:0000256" key="1">
    <source>
        <dbReference type="SAM" id="Phobius"/>
    </source>
</evidence>
<name>A0A421BJY9_9RHOB</name>
<evidence type="ECO:0000313" key="4">
    <source>
        <dbReference type="Proteomes" id="UP000279673"/>
    </source>
</evidence>
<dbReference type="Pfam" id="PF26604">
    <property type="entry name" value="CBU_0592"/>
    <property type="match status" value="1"/>
</dbReference>
<dbReference type="InterPro" id="IPR058058">
    <property type="entry name" value="CBU_0592-like"/>
</dbReference>
<keyword evidence="1" id="KW-1133">Transmembrane helix</keyword>
<feature type="domain" description="CBU-0592-like" evidence="2">
    <location>
        <begin position="5"/>
        <end position="76"/>
    </location>
</feature>
<comment type="caution">
    <text evidence="3">The sequence shown here is derived from an EMBL/GenBank/DDBJ whole genome shotgun (WGS) entry which is preliminary data.</text>
</comment>
<keyword evidence="1" id="KW-0812">Transmembrane</keyword>
<dbReference type="Proteomes" id="UP000279673">
    <property type="component" value="Unassembled WGS sequence"/>
</dbReference>
<keyword evidence="4" id="KW-1185">Reference proteome</keyword>
<dbReference type="AlphaFoldDB" id="A0A421BJY9"/>
<dbReference type="RefSeq" id="WP_121534829.1">
    <property type="nucleotide sequence ID" value="NZ_RCHI01000021.1"/>
</dbReference>
<keyword evidence="1" id="KW-0472">Membrane</keyword>
<feature type="transmembrane region" description="Helical" evidence="1">
    <location>
        <begin position="34"/>
        <end position="51"/>
    </location>
</feature>
<feature type="transmembrane region" description="Helical" evidence="1">
    <location>
        <begin position="6"/>
        <end position="22"/>
    </location>
</feature>
<dbReference type="NCBIfam" id="NF047864">
    <property type="entry name" value="CBU_0592_membra"/>
    <property type="match status" value="1"/>
</dbReference>
<evidence type="ECO:0000259" key="2">
    <source>
        <dbReference type="Pfam" id="PF26604"/>
    </source>
</evidence>
<proteinExistence type="predicted"/>
<dbReference type="EMBL" id="RCHI01000021">
    <property type="protein sequence ID" value="RLL62470.1"/>
    <property type="molecule type" value="Genomic_DNA"/>
</dbReference>
<evidence type="ECO:0000313" key="3">
    <source>
        <dbReference type="EMBL" id="RLL62470.1"/>
    </source>
</evidence>
<protein>
    <submittedName>
        <fullName evidence="3">Cyclic nucleotide-binding protein</fullName>
    </submittedName>
</protein>
<sequence>MNLPDVIGLVGAGAYLGAYALLQMGRLSVRDGRYALLNVLGALALLTSLFWQWNLGAFVSQGAWLLFTVVGFLRNAAPQRRAA</sequence>
<gene>
    <name evidence="3" type="ORF">DYS74_16595</name>
</gene>
<reference evidence="3 4" key="1">
    <citation type="submission" date="2018-10" db="EMBL/GenBank/DDBJ databases">
        <title>Rhodobacter sp . BO-81.</title>
        <authorList>
            <person name="Im W.T."/>
        </authorList>
    </citation>
    <scope>NUCLEOTIDE SEQUENCE [LARGE SCALE GENOMIC DNA]</scope>
    <source>
        <strain evidence="3 4">BO-81</strain>
    </source>
</reference>
<accession>A0A421BJY9</accession>